<evidence type="ECO:0000313" key="1">
    <source>
        <dbReference type="EMBL" id="EQD64604.1"/>
    </source>
</evidence>
<dbReference type="Gene3D" id="3.90.1560.10">
    <property type="entry name" value="ComB-like"/>
    <property type="match status" value="1"/>
</dbReference>
<sequence length="128" mass="14021">MTNLPMLRLEWGIDGLKSAIKRKDIVVIIDQIRFSCAVVTAVALGFTIEPTSDKARKTESFSLSPSTFFNRQPQRVVIASSNGSYLSINAKEGKQVVYGCILNARAVAEWLDESNENTTLLAAGEIDV</sequence>
<organism evidence="1">
    <name type="scientific">mine drainage metagenome</name>
    <dbReference type="NCBI Taxonomy" id="410659"/>
    <lineage>
        <taxon>unclassified sequences</taxon>
        <taxon>metagenomes</taxon>
        <taxon>ecological metagenomes</taxon>
    </lineage>
</organism>
<proteinExistence type="predicted"/>
<dbReference type="SUPFAM" id="SSF142823">
    <property type="entry name" value="ComB-like"/>
    <property type="match status" value="1"/>
</dbReference>
<name>T1CF12_9ZZZZ</name>
<reference evidence="1" key="1">
    <citation type="submission" date="2013-08" db="EMBL/GenBank/DDBJ databases">
        <authorList>
            <person name="Mendez C."/>
            <person name="Richter M."/>
            <person name="Ferrer M."/>
            <person name="Sanchez J."/>
        </authorList>
    </citation>
    <scope>NUCLEOTIDE SEQUENCE</scope>
</reference>
<reference evidence="1" key="2">
    <citation type="journal article" date="2014" name="ISME J.">
        <title>Microbial stratification in low pH oxic and suboxic macroscopic growths along an acid mine drainage.</title>
        <authorList>
            <person name="Mendez-Garcia C."/>
            <person name="Mesa V."/>
            <person name="Sprenger R.R."/>
            <person name="Richter M."/>
            <person name="Diez M.S."/>
            <person name="Solano J."/>
            <person name="Bargiela R."/>
            <person name="Golyshina O.V."/>
            <person name="Manteca A."/>
            <person name="Ramos J.L."/>
            <person name="Gallego J.R."/>
            <person name="Llorente I."/>
            <person name="Martins Dos Santos V.A."/>
            <person name="Jensen O.N."/>
            <person name="Pelaez A.I."/>
            <person name="Sanchez J."/>
            <person name="Ferrer M."/>
        </authorList>
    </citation>
    <scope>NUCLEOTIDE SEQUENCE</scope>
</reference>
<accession>T1CF12</accession>
<protein>
    <submittedName>
        <fullName evidence="1">Lipoprotein</fullName>
    </submittedName>
</protein>
<comment type="caution">
    <text evidence="1">The sequence shown here is derived from an EMBL/GenBank/DDBJ whole genome shotgun (WGS) entry which is preliminary data.</text>
</comment>
<gene>
    <name evidence="1" type="ORF">B2A_01913</name>
</gene>
<dbReference type="Pfam" id="PF04029">
    <property type="entry name" value="2-ph_phosp"/>
    <property type="match status" value="1"/>
</dbReference>
<dbReference type="InterPro" id="IPR036702">
    <property type="entry name" value="ComB-like_sf"/>
</dbReference>
<dbReference type="InterPro" id="IPR005238">
    <property type="entry name" value="ComB-like"/>
</dbReference>
<keyword evidence="1" id="KW-0449">Lipoprotein</keyword>
<feature type="non-terminal residue" evidence="1">
    <location>
        <position position="128"/>
    </location>
</feature>
<dbReference type="AlphaFoldDB" id="T1CF12"/>
<dbReference type="GO" id="GO:0050532">
    <property type="term" value="F:2-phosphosulfolactate phosphatase activity"/>
    <property type="evidence" value="ECO:0007669"/>
    <property type="project" value="InterPro"/>
</dbReference>
<dbReference type="GO" id="GO:0000287">
    <property type="term" value="F:magnesium ion binding"/>
    <property type="evidence" value="ECO:0007669"/>
    <property type="project" value="InterPro"/>
</dbReference>
<dbReference type="EMBL" id="AUZZ01001349">
    <property type="protein sequence ID" value="EQD64604.1"/>
    <property type="molecule type" value="Genomic_DNA"/>
</dbReference>